<protein>
    <recommendedName>
        <fullName evidence="10">L-threonylcarbamoyladenylate synthase</fullName>
        <ecNumber evidence="3">2.7.7.87</ecNumber>
    </recommendedName>
    <alternativeName>
        <fullName evidence="10">L-threonylcarbamoyladenylate synthase</fullName>
    </alternativeName>
</protein>
<evidence type="ECO:0000313" key="13">
    <source>
        <dbReference type="EMBL" id="OGL83199.1"/>
    </source>
</evidence>
<keyword evidence="7" id="KW-0548">Nucleotidyltransferase</keyword>
<comment type="caution">
    <text evidence="13">The sequence shown here is derived from an EMBL/GenBank/DDBJ whole genome shotgun (WGS) entry which is preliminary data.</text>
</comment>
<dbReference type="Pfam" id="PF01300">
    <property type="entry name" value="Sua5_yciO_yrdC"/>
    <property type="match status" value="1"/>
</dbReference>
<dbReference type="SUPFAM" id="SSF55821">
    <property type="entry name" value="YrdC/RibB"/>
    <property type="match status" value="1"/>
</dbReference>
<dbReference type="EC" id="2.7.7.87" evidence="3"/>
<dbReference type="AlphaFoldDB" id="A0A1F7UY58"/>
<keyword evidence="6" id="KW-0819">tRNA processing</keyword>
<dbReference type="GO" id="GO:0006450">
    <property type="term" value="P:regulation of translational fidelity"/>
    <property type="evidence" value="ECO:0007669"/>
    <property type="project" value="TreeGrafter"/>
</dbReference>
<dbReference type="NCBIfam" id="TIGR00057">
    <property type="entry name" value="L-threonylcarbamoyladenylate synthase"/>
    <property type="match status" value="1"/>
</dbReference>
<evidence type="ECO:0000256" key="1">
    <source>
        <dbReference type="ARBA" id="ARBA00004496"/>
    </source>
</evidence>
<dbReference type="GO" id="GO:0061710">
    <property type="term" value="F:L-threonylcarbamoyladenylate synthase"/>
    <property type="evidence" value="ECO:0007669"/>
    <property type="project" value="UniProtKB-EC"/>
</dbReference>
<evidence type="ECO:0000313" key="14">
    <source>
        <dbReference type="Proteomes" id="UP000176846"/>
    </source>
</evidence>
<dbReference type="GO" id="GO:0000049">
    <property type="term" value="F:tRNA binding"/>
    <property type="evidence" value="ECO:0007669"/>
    <property type="project" value="TreeGrafter"/>
</dbReference>
<evidence type="ECO:0000256" key="4">
    <source>
        <dbReference type="ARBA" id="ARBA00022490"/>
    </source>
</evidence>
<accession>A0A1F7UY58</accession>
<evidence type="ECO:0000256" key="7">
    <source>
        <dbReference type="ARBA" id="ARBA00022695"/>
    </source>
</evidence>
<dbReference type="GO" id="GO:0003725">
    <property type="term" value="F:double-stranded RNA binding"/>
    <property type="evidence" value="ECO:0007669"/>
    <property type="project" value="InterPro"/>
</dbReference>
<evidence type="ECO:0000256" key="8">
    <source>
        <dbReference type="ARBA" id="ARBA00022741"/>
    </source>
</evidence>
<dbReference type="GO" id="GO:0005524">
    <property type="term" value="F:ATP binding"/>
    <property type="evidence" value="ECO:0007669"/>
    <property type="project" value="UniProtKB-KW"/>
</dbReference>
<evidence type="ECO:0000256" key="11">
    <source>
        <dbReference type="ARBA" id="ARBA00048366"/>
    </source>
</evidence>
<sequence length="201" mass="21859">MPLAILKSTTEAVKRLRAGHLVIYPTETAYALGADATNQKATRKIFQVKSRNKSKSLSLIVASLAMAEKYAKFSSSAKQLAKKYWPGPLTIVVPAKTKSIAESVISKDKTVAIRVSSHPLARLLSQRLRHPLVATSANLSGHSNIYSARSLKKSFAGAPETIYLLFGGTLPRRRPSTIVVLKNGKLIVLRQGSIKVKGIRN</sequence>
<keyword evidence="5" id="KW-0808">Transferase</keyword>
<keyword evidence="8" id="KW-0547">Nucleotide-binding</keyword>
<evidence type="ECO:0000259" key="12">
    <source>
        <dbReference type="PROSITE" id="PS51163"/>
    </source>
</evidence>
<organism evidence="13 14">
    <name type="scientific">Candidatus Uhrbacteria bacterium RIFCSPLOWO2_01_FULL_47_25</name>
    <dbReference type="NCBI Taxonomy" id="1802402"/>
    <lineage>
        <taxon>Bacteria</taxon>
        <taxon>Candidatus Uhriibacteriota</taxon>
    </lineage>
</organism>
<dbReference type="Proteomes" id="UP000176846">
    <property type="component" value="Unassembled WGS sequence"/>
</dbReference>
<evidence type="ECO:0000256" key="6">
    <source>
        <dbReference type="ARBA" id="ARBA00022694"/>
    </source>
</evidence>
<dbReference type="InterPro" id="IPR006070">
    <property type="entry name" value="Sua5-like_dom"/>
</dbReference>
<evidence type="ECO:0000256" key="9">
    <source>
        <dbReference type="ARBA" id="ARBA00022840"/>
    </source>
</evidence>
<dbReference type="PANTHER" id="PTHR17490:SF16">
    <property type="entry name" value="THREONYLCARBAMOYL-AMP SYNTHASE"/>
    <property type="match status" value="1"/>
</dbReference>
<dbReference type="Gene3D" id="3.90.870.10">
    <property type="entry name" value="DHBP synthase"/>
    <property type="match status" value="1"/>
</dbReference>
<evidence type="ECO:0000256" key="5">
    <source>
        <dbReference type="ARBA" id="ARBA00022679"/>
    </source>
</evidence>
<comment type="subcellular location">
    <subcellularLocation>
        <location evidence="1">Cytoplasm</location>
    </subcellularLocation>
</comment>
<evidence type="ECO:0000256" key="3">
    <source>
        <dbReference type="ARBA" id="ARBA00012584"/>
    </source>
</evidence>
<dbReference type="PROSITE" id="PS51163">
    <property type="entry name" value="YRDC"/>
    <property type="match status" value="1"/>
</dbReference>
<comment type="similarity">
    <text evidence="2">Belongs to the SUA5 family.</text>
</comment>
<evidence type="ECO:0000256" key="2">
    <source>
        <dbReference type="ARBA" id="ARBA00007663"/>
    </source>
</evidence>
<reference evidence="13 14" key="1">
    <citation type="journal article" date="2016" name="Nat. Commun.">
        <title>Thousands of microbial genomes shed light on interconnected biogeochemical processes in an aquifer system.</title>
        <authorList>
            <person name="Anantharaman K."/>
            <person name="Brown C.T."/>
            <person name="Hug L.A."/>
            <person name="Sharon I."/>
            <person name="Castelle C.J."/>
            <person name="Probst A.J."/>
            <person name="Thomas B.C."/>
            <person name="Singh A."/>
            <person name="Wilkins M.J."/>
            <person name="Karaoz U."/>
            <person name="Brodie E.L."/>
            <person name="Williams K.H."/>
            <person name="Hubbard S.S."/>
            <person name="Banfield J.F."/>
        </authorList>
    </citation>
    <scope>NUCLEOTIDE SEQUENCE [LARGE SCALE GENOMIC DNA]</scope>
</reference>
<dbReference type="GO" id="GO:0005737">
    <property type="term" value="C:cytoplasm"/>
    <property type="evidence" value="ECO:0007669"/>
    <property type="project" value="UniProtKB-SubCell"/>
</dbReference>
<keyword evidence="9" id="KW-0067">ATP-binding</keyword>
<dbReference type="InterPro" id="IPR017945">
    <property type="entry name" value="DHBP_synth_RibB-like_a/b_dom"/>
</dbReference>
<proteinExistence type="inferred from homology"/>
<name>A0A1F7UY58_9BACT</name>
<dbReference type="GO" id="GO:0008033">
    <property type="term" value="P:tRNA processing"/>
    <property type="evidence" value="ECO:0007669"/>
    <property type="project" value="UniProtKB-KW"/>
</dbReference>
<feature type="domain" description="YrdC-like" evidence="12">
    <location>
        <begin position="6"/>
        <end position="194"/>
    </location>
</feature>
<dbReference type="PANTHER" id="PTHR17490">
    <property type="entry name" value="SUA5"/>
    <property type="match status" value="1"/>
</dbReference>
<dbReference type="InterPro" id="IPR050156">
    <property type="entry name" value="TC-AMP_synthase_SUA5"/>
</dbReference>
<keyword evidence="4" id="KW-0963">Cytoplasm</keyword>
<comment type="catalytic activity">
    <reaction evidence="11">
        <text>L-threonine + hydrogencarbonate + ATP = L-threonylcarbamoyladenylate + diphosphate + H2O</text>
        <dbReference type="Rhea" id="RHEA:36407"/>
        <dbReference type="ChEBI" id="CHEBI:15377"/>
        <dbReference type="ChEBI" id="CHEBI:17544"/>
        <dbReference type="ChEBI" id="CHEBI:30616"/>
        <dbReference type="ChEBI" id="CHEBI:33019"/>
        <dbReference type="ChEBI" id="CHEBI:57926"/>
        <dbReference type="ChEBI" id="CHEBI:73682"/>
        <dbReference type="EC" id="2.7.7.87"/>
    </reaction>
</comment>
<gene>
    <name evidence="13" type="ORF">A2936_04660</name>
</gene>
<dbReference type="EMBL" id="MGEK01000001">
    <property type="protein sequence ID" value="OGL83199.1"/>
    <property type="molecule type" value="Genomic_DNA"/>
</dbReference>
<evidence type="ECO:0000256" key="10">
    <source>
        <dbReference type="ARBA" id="ARBA00029774"/>
    </source>
</evidence>